<sequence>MSSEIPQEEQEQRVTYSSSLLFGKPPLEAMEVLKVRQAQLRAINGELAEWFTAYGRLRLHYVDELKKLLSRGQDLFVNENNPKLHNKKIDSLGLVSPMWNSVLKIAADEAALFDQSTRKMGKDIIAPLKLFNRHNDSNLVEMDDLCTLAD</sequence>
<organism evidence="1 2">
    <name type="scientific">Ambrosiozyma monospora</name>
    <name type="common">Yeast</name>
    <name type="synonym">Endomycopsis monosporus</name>
    <dbReference type="NCBI Taxonomy" id="43982"/>
    <lineage>
        <taxon>Eukaryota</taxon>
        <taxon>Fungi</taxon>
        <taxon>Dikarya</taxon>
        <taxon>Ascomycota</taxon>
        <taxon>Saccharomycotina</taxon>
        <taxon>Pichiomycetes</taxon>
        <taxon>Pichiales</taxon>
        <taxon>Pichiaceae</taxon>
        <taxon>Ambrosiozyma</taxon>
    </lineage>
</organism>
<evidence type="ECO:0000313" key="2">
    <source>
        <dbReference type="Proteomes" id="UP001165064"/>
    </source>
</evidence>
<keyword evidence="2" id="KW-1185">Reference proteome</keyword>
<comment type="caution">
    <text evidence="1">The sequence shown here is derived from an EMBL/GenBank/DDBJ whole genome shotgun (WGS) entry which is preliminary data.</text>
</comment>
<gene>
    <name evidence="1" type="ORF">Amon02_001005300</name>
</gene>
<accession>A0ACB5TX87</accession>
<evidence type="ECO:0000313" key="1">
    <source>
        <dbReference type="EMBL" id="GME96692.1"/>
    </source>
</evidence>
<dbReference type="Proteomes" id="UP001165064">
    <property type="component" value="Unassembled WGS sequence"/>
</dbReference>
<protein>
    <submittedName>
        <fullName evidence="1">Unnamed protein product</fullName>
    </submittedName>
</protein>
<name>A0ACB5TX87_AMBMO</name>
<proteinExistence type="predicted"/>
<dbReference type="EMBL" id="BSXS01009839">
    <property type="protein sequence ID" value="GME96692.1"/>
    <property type="molecule type" value="Genomic_DNA"/>
</dbReference>
<reference evidence="1" key="1">
    <citation type="submission" date="2023-04" db="EMBL/GenBank/DDBJ databases">
        <title>Ambrosiozyma monospora NBRC 10751.</title>
        <authorList>
            <person name="Ichikawa N."/>
            <person name="Sato H."/>
            <person name="Tonouchi N."/>
        </authorList>
    </citation>
    <scope>NUCLEOTIDE SEQUENCE</scope>
    <source>
        <strain evidence="1">NBRC 10751</strain>
    </source>
</reference>